<dbReference type="KEGG" id="ssan:NX02_05440"/>
<organism evidence="1 2">
    <name type="scientific">Sphingomonas sanxanigenens DSM 19645 = NX02</name>
    <dbReference type="NCBI Taxonomy" id="1123269"/>
    <lineage>
        <taxon>Bacteria</taxon>
        <taxon>Pseudomonadati</taxon>
        <taxon>Pseudomonadota</taxon>
        <taxon>Alphaproteobacteria</taxon>
        <taxon>Sphingomonadales</taxon>
        <taxon>Sphingomonadaceae</taxon>
        <taxon>Sphingomonas</taxon>
    </lineage>
</organism>
<dbReference type="HOGENOM" id="CLU_2604266_0_0_5"/>
<evidence type="ECO:0000313" key="2">
    <source>
        <dbReference type="Proteomes" id="UP000018851"/>
    </source>
</evidence>
<protein>
    <submittedName>
        <fullName evidence="1">Uncharacterized protein</fullName>
    </submittedName>
</protein>
<name>W0A8L0_9SPHN</name>
<accession>W0A8L0</accession>
<dbReference type="AlphaFoldDB" id="W0A8L0"/>
<dbReference type="EMBL" id="CP006644">
    <property type="protein sequence ID" value="AHE52827.1"/>
    <property type="molecule type" value="Genomic_DNA"/>
</dbReference>
<sequence length="79" mass="8533">MQDTTPLERASTALIEYLLEEGIIGERGLHVRDTTPAMRAALLTLRSPSQAMLASAGGTPEALRIWQKMIDAATASNDH</sequence>
<dbReference type="Proteomes" id="UP000018851">
    <property type="component" value="Chromosome"/>
</dbReference>
<reference evidence="1 2" key="1">
    <citation type="submission" date="2013-07" db="EMBL/GenBank/DDBJ databases">
        <title>Completed genome of Sphingomonas sanxanigenens NX02.</title>
        <authorList>
            <person name="Ma T."/>
            <person name="Huang H."/>
            <person name="Wu M."/>
            <person name="Li X."/>
            <person name="Li G."/>
        </authorList>
    </citation>
    <scope>NUCLEOTIDE SEQUENCE [LARGE SCALE GENOMIC DNA]</scope>
    <source>
        <strain evidence="1 2">NX02</strain>
    </source>
</reference>
<proteinExistence type="predicted"/>
<gene>
    <name evidence="1" type="ORF">NX02_05440</name>
</gene>
<keyword evidence="2" id="KW-1185">Reference proteome</keyword>
<dbReference type="RefSeq" id="WP_025291120.1">
    <property type="nucleotide sequence ID" value="NZ_CP006644.1"/>
</dbReference>
<dbReference type="STRING" id="1123269.NX02_05440"/>
<evidence type="ECO:0000313" key="1">
    <source>
        <dbReference type="EMBL" id="AHE52827.1"/>
    </source>
</evidence>